<reference evidence="2" key="1">
    <citation type="submission" date="2022-11" db="UniProtKB">
        <authorList>
            <consortium name="WormBaseParasite"/>
        </authorList>
    </citation>
    <scope>IDENTIFICATION</scope>
</reference>
<evidence type="ECO:0000313" key="1">
    <source>
        <dbReference type="Proteomes" id="UP000887564"/>
    </source>
</evidence>
<accession>A0A914SJJ4</accession>
<sequence length="71" mass="8034">MGEMVTITRRASLNESISLVRCGSKSITCPRNRSVSLLDIFQLSLKAFFSCWSNWMPFFSAQRNLNASLSK</sequence>
<dbReference type="WBParaSite" id="PEQ_0001412201-mRNA-1">
    <property type="protein sequence ID" value="PEQ_0001412201-mRNA-1"/>
    <property type="gene ID" value="PEQ_0001412201"/>
</dbReference>
<dbReference type="AlphaFoldDB" id="A0A914SJJ4"/>
<proteinExistence type="predicted"/>
<protein>
    <submittedName>
        <fullName evidence="2">Uncharacterized protein</fullName>
    </submittedName>
</protein>
<evidence type="ECO:0000313" key="2">
    <source>
        <dbReference type="WBParaSite" id="PEQ_0001412201-mRNA-1"/>
    </source>
</evidence>
<keyword evidence="1" id="KW-1185">Reference proteome</keyword>
<organism evidence="1 2">
    <name type="scientific">Parascaris equorum</name>
    <name type="common">Equine roundworm</name>
    <dbReference type="NCBI Taxonomy" id="6256"/>
    <lineage>
        <taxon>Eukaryota</taxon>
        <taxon>Metazoa</taxon>
        <taxon>Ecdysozoa</taxon>
        <taxon>Nematoda</taxon>
        <taxon>Chromadorea</taxon>
        <taxon>Rhabditida</taxon>
        <taxon>Spirurina</taxon>
        <taxon>Ascaridomorpha</taxon>
        <taxon>Ascaridoidea</taxon>
        <taxon>Ascarididae</taxon>
        <taxon>Parascaris</taxon>
    </lineage>
</organism>
<dbReference type="Proteomes" id="UP000887564">
    <property type="component" value="Unplaced"/>
</dbReference>
<name>A0A914SJJ4_PAREQ</name>